<organism evidence="6">
    <name type="scientific">termite gut metagenome</name>
    <dbReference type="NCBI Taxonomy" id="433724"/>
    <lineage>
        <taxon>unclassified sequences</taxon>
        <taxon>metagenomes</taxon>
        <taxon>organismal metagenomes</taxon>
    </lineage>
</organism>
<dbReference type="GO" id="GO:0015288">
    <property type="term" value="F:porin activity"/>
    <property type="evidence" value="ECO:0007669"/>
    <property type="project" value="TreeGrafter"/>
</dbReference>
<comment type="caution">
    <text evidence="6">The sequence shown here is derived from an EMBL/GenBank/DDBJ whole genome shotgun (WGS) entry which is preliminary data.</text>
</comment>
<gene>
    <name evidence="6" type="ORF">EZS27_039192</name>
</gene>
<dbReference type="InterPro" id="IPR051906">
    <property type="entry name" value="TolC-like"/>
</dbReference>
<dbReference type="GO" id="GO:0009279">
    <property type="term" value="C:cell outer membrane"/>
    <property type="evidence" value="ECO:0007669"/>
    <property type="project" value="UniProtKB-SubCell"/>
</dbReference>
<keyword evidence="4" id="KW-0472">Membrane</keyword>
<evidence type="ECO:0000256" key="1">
    <source>
        <dbReference type="ARBA" id="ARBA00004442"/>
    </source>
</evidence>
<evidence type="ECO:0008006" key="7">
    <source>
        <dbReference type="Google" id="ProtNLM"/>
    </source>
</evidence>
<reference evidence="6" key="1">
    <citation type="submission" date="2019-03" db="EMBL/GenBank/DDBJ databases">
        <title>Single cell metagenomics reveals metabolic interactions within the superorganism composed of flagellate Streblomastix strix and complex community of Bacteroidetes bacteria on its surface.</title>
        <authorList>
            <person name="Treitli S.C."/>
            <person name="Kolisko M."/>
            <person name="Husnik F."/>
            <person name="Keeling P."/>
            <person name="Hampl V."/>
        </authorList>
    </citation>
    <scope>NUCLEOTIDE SEQUENCE</scope>
    <source>
        <strain evidence="6">STM</strain>
    </source>
</reference>
<dbReference type="SUPFAM" id="SSF56954">
    <property type="entry name" value="Outer membrane efflux proteins (OEP)"/>
    <property type="match status" value="1"/>
</dbReference>
<proteinExistence type="predicted"/>
<feature type="non-terminal residue" evidence="6">
    <location>
        <position position="176"/>
    </location>
</feature>
<accession>A0A5J4PK80</accession>
<keyword evidence="3" id="KW-0812">Transmembrane</keyword>
<dbReference type="EMBL" id="SNRY01008025">
    <property type="protein sequence ID" value="KAA6309280.1"/>
    <property type="molecule type" value="Genomic_DNA"/>
</dbReference>
<dbReference type="GO" id="GO:1990281">
    <property type="term" value="C:efflux pump complex"/>
    <property type="evidence" value="ECO:0007669"/>
    <property type="project" value="TreeGrafter"/>
</dbReference>
<evidence type="ECO:0000256" key="2">
    <source>
        <dbReference type="ARBA" id="ARBA00022452"/>
    </source>
</evidence>
<evidence type="ECO:0000256" key="4">
    <source>
        <dbReference type="ARBA" id="ARBA00023136"/>
    </source>
</evidence>
<dbReference type="PANTHER" id="PTHR30026:SF20">
    <property type="entry name" value="OUTER MEMBRANE PROTEIN TOLC"/>
    <property type="match status" value="1"/>
</dbReference>
<dbReference type="AlphaFoldDB" id="A0A5J4PK80"/>
<sequence length="176" mass="20241">MKRLPITFFFLACLLNTVRTQEVFDLKSCLETGLENNYSLRISSNNELISKNNVTLANAGYLPTFDLSGSSQNTLNNADTKIRATGKTNSENVAFDQTINVGLNWNWTIFDGFKMTTNYKRLKELEKQGEINTRMAIEDFIAGFTAEYYNNIQQKIRLRNFHYAVSLSKERLRIVE</sequence>
<evidence type="ECO:0000256" key="5">
    <source>
        <dbReference type="ARBA" id="ARBA00023237"/>
    </source>
</evidence>
<evidence type="ECO:0000256" key="3">
    <source>
        <dbReference type="ARBA" id="ARBA00022692"/>
    </source>
</evidence>
<comment type="subcellular location">
    <subcellularLocation>
        <location evidence="1">Cell outer membrane</location>
    </subcellularLocation>
</comment>
<dbReference type="PANTHER" id="PTHR30026">
    <property type="entry name" value="OUTER MEMBRANE PROTEIN TOLC"/>
    <property type="match status" value="1"/>
</dbReference>
<protein>
    <recommendedName>
        <fullName evidence="7">TolC family protein</fullName>
    </recommendedName>
</protein>
<keyword evidence="2" id="KW-1134">Transmembrane beta strand</keyword>
<name>A0A5J4PK80_9ZZZZ</name>
<evidence type="ECO:0000313" key="6">
    <source>
        <dbReference type="EMBL" id="KAA6309280.1"/>
    </source>
</evidence>
<dbReference type="GO" id="GO:0015562">
    <property type="term" value="F:efflux transmembrane transporter activity"/>
    <property type="evidence" value="ECO:0007669"/>
    <property type="project" value="InterPro"/>
</dbReference>
<keyword evidence="5" id="KW-0998">Cell outer membrane</keyword>
<dbReference type="Gene3D" id="1.20.1600.10">
    <property type="entry name" value="Outer membrane efflux proteins (OEP)"/>
    <property type="match status" value="1"/>
</dbReference>